<evidence type="ECO:0000256" key="1">
    <source>
        <dbReference type="SAM" id="Phobius"/>
    </source>
</evidence>
<keyword evidence="1" id="KW-0812">Transmembrane</keyword>
<reference evidence="2" key="1">
    <citation type="submission" date="2023-09" db="UniProtKB">
        <authorList>
            <consortium name="Ensembl"/>
        </authorList>
    </citation>
    <scope>IDENTIFICATION</scope>
</reference>
<feature type="transmembrane region" description="Helical" evidence="1">
    <location>
        <begin position="47"/>
        <end position="65"/>
    </location>
</feature>
<proteinExistence type="predicted"/>
<dbReference type="Ensembl" id="ENSCCNT00000039273.1">
    <property type="protein sequence ID" value="ENSCCNP00000031234.1"/>
    <property type="gene ID" value="ENSCCNG00000029761.1"/>
</dbReference>
<dbReference type="AlphaFoldDB" id="A0A8C0XTG4"/>
<organism evidence="2">
    <name type="scientific">Castor canadensis</name>
    <name type="common">American beaver</name>
    <dbReference type="NCBI Taxonomy" id="51338"/>
    <lineage>
        <taxon>Eukaryota</taxon>
        <taxon>Metazoa</taxon>
        <taxon>Chordata</taxon>
        <taxon>Craniata</taxon>
        <taxon>Vertebrata</taxon>
        <taxon>Euteleostomi</taxon>
        <taxon>Mammalia</taxon>
        <taxon>Eutheria</taxon>
        <taxon>Euarchontoglires</taxon>
        <taxon>Glires</taxon>
        <taxon>Rodentia</taxon>
        <taxon>Castorimorpha</taxon>
        <taxon>Castoridae</taxon>
        <taxon>Castor</taxon>
    </lineage>
</organism>
<evidence type="ECO:0000313" key="2">
    <source>
        <dbReference type="Ensembl" id="ENSCCNP00000031234.1"/>
    </source>
</evidence>
<sequence length="94" mass="10731">VIQKGKRAFPFAESTNQISQKDSDHSWAPCPCTGLSLWNRGWRVGNFFFFSLFFKIIVILARLGSHVLSLMIPARVTLISDELYPGKREGFRAR</sequence>
<protein>
    <submittedName>
        <fullName evidence="2">Uncharacterized protein</fullName>
    </submittedName>
</protein>
<keyword evidence="1" id="KW-1133">Transmembrane helix</keyword>
<name>A0A8C0XTG4_CASCN</name>
<accession>A0A8C0XTG4</accession>
<keyword evidence="1" id="KW-0472">Membrane</keyword>